<organism evidence="1">
    <name type="scientific">Arundo donax</name>
    <name type="common">Giant reed</name>
    <name type="synonym">Donax arundinaceus</name>
    <dbReference type="NCBI Taxonomy" id="35708"/>
    <lineage>
        <taxon>Eukaryota</taxon>
        <taxon>Viridiplantae</taxon>
        <taxon>Streptophyta</taxon>
        <taxon>Embryophyta</taxon>
        <taxon>Tracheophyta</taxon>
        <taxon>Spermatophyta</taxon>
        <taxon>Magnoliopsida</taxon>
        <taxon>Liliopsida</taxon>
        <taxon>Poales</taxon>
        <taxon>Poaceae</taxon>
        <taxon>PACMAD clade</taxon>
        <taxon>Arundinoideae</taxon>
        <taxon>Arundineae</taxon>
        <taxon>Arundo</taxon>
    </lineage>
</organism>
<name>A0A0A9HIJ4_ARUDO</name>
<dbReference type="AlphaFoldDB" id="A0A0A9HIJ4"/>
<reference evidence="1" key="2">
    <citation type="journal article" date="2015" name="Data Brief">
        <title>Shoot transcriptome of the giant reed, Arundo donax.</title>
        <authorList>
            <person name="Barrero R.A."/>
            <person name="Guerrero F.D."/>
            <person name="Moolhuijzen P."/>
            <person name="Goolsby J.A."/>
            <person name="Tidwell J."/>
            <person name="Bellgard S.E."/>
            <person name="Bellgard M.I."/>
        </authorList>
    </citation>
    <scope>NUCLEOTIDE SEQUENCE</scope>
    <source>
        <tissue evidence="1">Shoot tissue taken approximately 20 cm above the soil surface</tissue>
    </source>
</reference>
<dbReference type="EMBL" id="GBRH01160896">
    <property type="protein sequence ID" value="JAE37000.1"/>
    <property type="molecule type" value="Transcribed_RNA"/>
</dbReference>
<protein>
    <submittedName>
        <fullName evidence="1">Uncharacterized protein</fullName>
    </submittedName>
</protein>
<evidence type="ECO:0000313" key="1">
    <source>
        <dbReference type="EMBL" id="JAE37000.1"/>
    </source>
</evidence>
<proteinExistence type="predicted"/>
<accession>A0A0A9HIJ4</accession>
<reference evidence="1" key="1">
    <citation type="submission" date="2014-09" db="EMBL/GenBank/DDBJ databases">
        <authorList>
            <person name="Magalhaes I.L.F."/>
            <person name="Oliveira U."/>
            <person name="Santos F.R."/>
            <person name="Vidigal T.H.D.A."/>
            <person name="Brescovit A.D."/>
            <person name="Santos A.J."/>
        </authorList>
    </citation>
    <scope>NUCLEOTIDE SEQUENCE</scope>
    <source>
        <tissue evidence="1">Shoot tissue taken approximately 20 cm above the soil surface</tissue>
    </source>
</reference>
<sequence>MLLYCSSAIAFQRCQSSDSRYANHINEFITFRSCVSIRKNLHVANRYTTS</sequence>